<protein>
    <submittedName>
        <fullName evidence="1">SIR2 family protein</fullName>
    </submittedName>
</protein>
<proteinExistence type="predicted"/>
<accession>A0ABX4V4T3</accession>
<name>A0ABX4V4T3_9BURK</name>
<dbReference type="Proteomes" id="UP000235659">
    <property type="component" value="Unassembled WGS sequence"/>
</dbReference>
<comment type="caution">
    <text evidence="1">The sequence shown here is derived from an EMBL/GenBank/DDBJ whole genome shotgun (WGS) entry which is preliminary data.</text>
</comment>
<sequence length="492" mass="55532">MRRTVASQPEPFRLRLARLIWSNTYVPGTKMPNFKQYKQEVEADIAKTLKDLQCQPIIFVGSGFSRRYALTPSWEELLGELAARCPSIENELAYYKQKYENDLPAVGSVFAQHYFEWAWSKDGKSHFPPELYKGNVPKDAYIKHMVVKVLEQYSTAGATQELQDELVALKHLAPHAVITTNYDNLLEPIFPNYEVVVGQQVFRQSALVVGEVFKIHGSLSEPESMVLTKEDYEDFNRNKKYLSAKLLTYFAEHPLLFIGYRAGDPNIKSVLYDMSRMFSPTTVLIPNIYILQWDEGVNEDSYPAHEHVLDVGEGITVRIKSISSCSFRWVYDAFSVGGTMEKVNLKALRALAHRMMNLIRTDIPTKNVQVNYEALERAISNEAAFANLFGVTNLDDPAAANANHPYTSEMLAAELGLEHWTATNRLIAQIKADTGFDMKASDNVYHIHVKIGKAERSRTRKYSAAAVALLAKVRDGEPHDIPAHLMPAKPAA</sequence>
<reference evidence="1 2" key="1">
    <citation type="submission" date="2018-01" db="EMBL/GenBank/DDBJ databases">
        <title>Whole genome analyses suggest that Burkholderia sensu lato contains two further novel genera in the rhizoxinica-symbiotica group Mycetohabitans gen. nov., and Trinickia gen. nov.: implications for the evolution of diazotrophy and nodulation in the Burkholderiaceae.</title>
        <authorList>
            <person name="Estrada-de los Santos P."/>
            <person name="Palmer M."/>
            <person name="Chavez-Ramirez B."/>
            <person name="Beukes C."/>
            <person name="Steenkamp E.T."/>
            <person name="Hirsch A.M."/>
            <person name="Manyaka P."/>
            <person name="Maluk M."/>
            <person name="Lafos M."/>
            <person name="Crook M."/>
            <person name="Gross E."/>
            <person name="Simon M.F."/>
            <person name="Bueno dos Reis Junior F."/>
            <person name="Poole P.S."/>
            <person name="Venter S.N."/>
            <person name="James E.K."/>
        </authorList>
    </citation>
    <scope>NUCLEOTIDE SEQUENCE [LARGE SCALE GENOMIC DNA]</scope>
    <source>
        <strain evidence="1 2">WSM 3937</strain>
    </source>
</reference>
<evidence type="ECO:0000313" key="1">
    <source>
        <dbReference type="EMBL" id="PMS30298.1"/>
    </source>
</evidence>
<dbReference type="EMBL" id="PNXY01000009">
    <property type="protein sequence ID" value="PMS30298.1"/>
    <property type="molecule type" value="Genomic_DNA"/>
</dbReference>
<organism evidence="1 2">
    <name type="scientific">Paraburkholderia rhynchosiae</name>
    <dbReference type="NCBI Taxonomy" id="487049"/>
    <lineage>
        <taxon>Bacteria</taxon>
        <taxon>Pseudomonadati</taxon>
        <taxon>Pseudomonadota</taxon>
        <taxon>Betaproteobacteria</taxon>
        <taxon>Burkholderiales</taxon>
        <taxon>Burkholderiaceae</taxon>
        <taxon>Paraburkholderia</taxon>
    </lineage>
</organism>
<evidence type="ECO:0000313" key="2">
    <source>
        <dbReference type="Proteomes" id="UP000235659"/>
    </source>
</evidence>
<keyword evidence="2" id="KW-1185">Reference proteome</keyword>
<gene>
    <name evidence="1" type="ORF">C0Z16_15205</name>
</gene>
<dbReference type="Pfam" id="PF13289">
    <property type="entry name" value="SIR2_2"/>
    <property type="match status" value="1"/>
</dbReference>